<feature type="transmembrane region" description="Helical" evidence="1">
    <location>
        <begin position="6"/>
        <end position="27"/>
    </location>
</feature>
<dbReference type="AlphaFoldDB" id="A0A2I0K6Z8"/>
<name>A0A2I0K6Z8_PUNGR</name>
<reference evidence="2 3" key="1">
    <citation type="submission" date="2017-11" db="EMBL/GenBank/DDBJ databases">
        <title>De-novo sequencing of pomegranate (Punica granatum L.) genome.</title>
        <authorList>
            <person name="Akparov Z."/>
            <person name="Amiraslanov A."/>
            <person name="Hajiyeva S."/>
            <person name="Abbasov M."/>
            <person name="Kaur K."/>
            <person name="Hamwieh A."/>
            <person name="Solovyev V."/>
            <person name="Salamov A."/>
            <person name="Braich B."/>
            <person name="Kosarev P."/>
            <person name="Mahmoud A."/>
            <person name="Hajiyev E."/>
            <person name="Babayeva S."/>
            <person name="Izzatullayeva V."/>
            <person name="Mammadov A."/>
            <person name="Mammadov A."/>
            <person name="Sharifova S."/>
            <person name="Ojaghi J."/>
            <person name="Eynullazada K."/>
            <person name="Bayramov B."/>
            <person name="Abdulazimova A."/>
            <person name="Shahmuradov I."/>
        </authorList>
    </citation>
    <scope>NUCLEOTIDE SEQUENCE [LARGE SCALE GENOMIC DNA]</scope>
    <source>
        <strain evidence="3">cv. AG2017</strain>
        <tissue evidence="2">Leaf</tissue>
    </source>
</reference>
<comment type="caution">
    <text evidence="2">The sequence shown here is derived from an EMBL/GenBank/DDBJ whole genome shotgun (WGS) entry which is preliminary data.</text>
</comment>
<sequence>MGTNLQKLSVIVFASCSWLVLIIQWGARSGQEWLAMGWHELDLNWHGRGCKLKISAMEGNGRLQTYSGGVHTARGGPKELRWVPQGLEENWRSSGFGLKRFRVP</sequence>
<dbReference type="Proteomes" id="UP000233551">
    <property type="component" value="Unassembled WGS sequence"/>
</dbReference>
<evidence type="ECO:0000313" key="3">
    <source>
        <dbReference type="Proteomes" id="UP000233551"/>
    </source>
</evidence>
<evidence type="ECO:0000313" key="2">
    <source>
        <dbReference type="EMBL" id="PKI63930.1"/>
    </source>
</evidence>
<accession>A0A2I0K6Z8</accession>
<keyword evidence="3" id="KW-1185">Reference proteome</keyword>
<evidence type="ECO:0000256" key="1">
    <source>
        <dbReference type="SAM" id="Phobius"/>
    </source>
</evidence>
<keyword evidence="1" id="KW-0812">Transmembrane</keyword>
<gene>
    <name evidence="2" type="ORF">CRG98_015711</name>
</gene>
<organism evidence="2 3">
    <name type="scientific">Punica granatum</name>
    <name type="common">Pomegranate</name>
    <dbReference type="NCBI Taxonomy" id="22663"/>
    <lineage>
        <taxon>Eukaryota</taxon>
        <taxon>Viridiplantae</taxon>
        <taxon>Streptophyta</taxon>
        <taxon>Embryophyta</taxon>
        <taxon>Tracheophyta</taxon>
        <taxon>Spermatophyta</taxon>
        <taxon>Magnoliopsida</taxon>
        <taxon>eudicotyledons</taxon>
        <taxon>Gunneridae</taxon>
        <taxon>Pentapetalae</taxon>
        <taxon>rosids</taxon>
        <taxon>malvids</taxon>
        <taxon>Myrtales</taxon>
        <taxon>Lythraceae</taxon>
        <taxon>Punica</taxon>
    </lineage>
</organism>
<keyword evidence="1" id="KW-0472">Membrane</keyword>
<proteinExistence type="predicted"/>
<protein>
    <submittedName>
        <fullName evidence="2">Uncharacterized protein</fullName>
    </submittedName>
</protein>
<dbReference type="EMBL" id="PGOL01000865">
    <property type="protein sequence ID" value="PKI63930.1"/>
    <property type="molecule type" value="Genomic_DNA"/>
</dbReference>
<keyword evidence="1" id="KW-1133">Transmembrane helix</keyword>